<comment type="caution">
    <text evidence="2">The sequence shown here is derived from an EMBL/GenBank/DDBJ whole genome shotgun (WGS) entry which is preliminary data.</text>
</comment>
<proteinExistence type="predicted"/>
<evidence type="ECO:0000313" key="2">
    <source>
        <dbReference type="EMBL" id="KAJ1153231.1"/>
    </source>
</evidence>
<gene>
    <name evidence="2" type="ORF">NDU88_005992</name>
</gene>
<organism evidence="2 3">
    <name type="scientific">Pleurodeles waltl</name>
    <name type="common">Iberian ribbed newt</name>
    <dbReference type="NCBI Taxonomy" id="8319"/>
    <lineage>
        <taxon>Eukaryota</taxon>
        <taxon>Metazoa</taxon>
        <taxon>Chordata</taxon>
        <taxon>Craniata</taxon>
        <taxon>Vertebrata</taxon>
        <taxon>Euteleostomi</taxon>
        <taxon>Amphibia</taxon>
        <taxon>Batrachia</taxon>
        <taxon>Caudata</taxon>
        <taxon>Salamandroidea</taxon>
        <taxon>Salamandridae</taxon>
        <taxon>Pleurodelinae</taxon>
        <taxon>Pleurodeles</taxon>
    </lineage>
</organism>
<protein>
    <submittedName>
        <fullName evidence="2">Uncharacterized protein</fullName>
    </submittedName>
</protein>
<dbReference type="AlphaFoldDB" id="A0AAV7RK99"/>
<evidence type="ECO:0000313" key="3">
    <source>
        <dbReference type="Proteomes" id="UP001066276"/>
    </source>
</evidence>
<dbReference type="EMBL" id="JANPWB010000009">
    <property type="protein sequence ID" value="KAJ1153231.1"/>
    <property type="molecule type" value="Genomic_DNA"/>
</dbReference>
<feature type="region of interest" description="Disordered" evidence="1">
    <location>
        <begin position="96"/>
        <end position="136"/>
    </location>
</feature>
<sequence>MLNVRFLVNVTEAEHHDASISKETETLARSSREVLRTLRNTVDFGWVSPYKGEGKKSMIGTKWFVDDEVSNDMSSQCEFGVPVRHANETQVVGGNGVPMQSDELEERGNSPAVGPHPFGRDHPFPSSERTSDGSVLQDGSCSARACGGPSVSTQVIITAARANPSLVTKGATSHRMRPIEPVTVWIQPCKMNCCQAVSHHNFKKAWCLASRGGTRHPHPP</sequence>
<name>A0AAV7RK99_PLEWA</name>
<reference evidence="2" key="1">
    <citation type="journal article" date="2022" name="bioRxiv">
        <title>Sequencing and chromosome-scale assembly of the giantPleurodeles waltlgenome.</title>
        <authorList>
            <person name="Brown T."/>
            <person name="Elewa A."/>
            <person name="Iarovenko S."/>
            <person name="Subramanian E."/>
            <person name="Araus A.J."/>
            <person name="Petzold A."/>
            <person name="Susuki M."/>
            <person name="Suzuki K.-i.T."/>
            <person name="Hayashi T."/>
            <person name="Toyoda A."/>
            <person name="Oliveira C."/>
            <person name="Osipova E."/>
            <person name="Leigh N.D."/>
            <person name="Simon A."/>
            <person name="Yun M.H."/>
        </authorList>
    </citation>
    <scope>NUCLEOTIDE SEQUENCE</scope>
    <source>
        <strain evidence="2">20211129_DDA</strain>
        <tissue evidence="2">Liver</tissue>
    </source>
</reference>
<evidence type="ECO:0000256" key="1">
    <source>
        <dbReference type="SAM" id="MobiDB-lite"/>
    </source>
</evidence>
<keyword evidence="3" id="KW-1185">Reference proteome</keyword>
<accession>A0AAV7RK99</accession>
<dbReference type="Proteomes" id="UP001066276">
    <property type="component" value="Chromosome 5"/>
</dbReference>